<dbReference type="Proteomes" id="UP001500752">
    <property type="component" value="Unassembled WGS sequence"/>
</dbReference>
<dbReference type="SUPFAM" id="SSF53474">
    <property type="entry name" value="alpha/beta-Hydrolases"/>
    <property type="match status" value="1"/>
</dbReference>
<dbReference type="Pfam" id="PF00656">
    <property type="entry name" value="Peptidase_C14"/>
    <property type="match status" value="1"/>
</dbReference>
<dbReference type="InterPro" id="IPR050452">
    <property type="entry name" value="Metacaspase"/>
</dbReference>
<dbReference type="SUPFAM" id="SSF52129">
    <property type="entry name" value="Caspase-like"/>
    <property type="match status" value="1"/>
</dbReference>
<dbReference type="InterPro" id="IPR011600">
    <property type="entry name" value="Pept_C14_caspase"/>
</dbReference>
<sequence length="723" mass="76524">MSTTSGPLPAAAAARGSGLSPAQLAALRPHIVNLRDGKLATGPGGEGELYTTLQDLDDLFTRHLPAFTGRGGTVPLVLFAHGGLVTEANGLRAAHRQIPWWKANGVYPVYFAWETGLVPALGDALAGWLSGSRGLGDVKDRVVEVAARFGQGRRIWEDMKLDAEAAVADGGGALAFADRLGTYLNQRPGSVSVHAVGHSAGAIFHSHFLPAARFSGVDRVESLSLLAPAVRTDLFKEKLLPEVGRSIGRVDLFTMTEESEKADNCARIYGKSLLYLVRASFEPEEKAPILGLQECIEADDTLRTFFRPAGTGLPAEVVWAPVEAGPRNSSKATSHGDFDDDRATMSSVLRRIVGRDDVEELPGQRSRATTWQAAAPAAPEPAWPRDATRKALCIGIDEYPDPRDQLAGCVADAGSWATELERAGFAVHTVVNAAATRENILLRMLEMVSGSVSGDVLVIQYAGHGTTAPDLDGDEAASGQVGNTEDEALCPVDFRSGELIIDDDLGLVWDVLPEGVALTLFFDSCHSGSAQRVVQSLEEEARAAAEDAAKGVKRRYAVLAAEDRRQFRRCRGYDDGSAAGARRAAASTQARARGPQREVLFSACRPDEFAFEVAGHGVFTTRAAPLLGAALGRLTNEQFHAQVADGFDARQHPELHGPVSGRGRILLAVASDGAVSVPAAGGMVPVSPPPSADVSMPVPARTSEARAAKVAALLRAIADVIED</sequence>
<proteinExistence type="predicted"/>
<dbReference type="Gene3D" id="3.40.50.1460">
    <property type="match status" value="1"/>
</dbReference>
<evidence type="ECO:0000313" key="4">
    <source>
        <dbReference type="Proteomes" id="UP001500752"/>
    </source>
</evidence>
<gene>
    <name evidence="3" type="ORF">GCM10023081_06650</name>
</gene>
<name>A0ABP7BY01_9MICC</name>
<evidence type="ECO:0000259" key="2">
    <source>
        <dbReference type="Pfam" id="PF00656"/>
    </source>
</evidence>
<dbReference type="EMBL" id="BAABEO010000008">
    <property type="protein sequence ID" value="GAA3670987.1"/>
    <property type="molecule type" value="Genomic_DNA"/>
</dbReference>
<feature type="domain" description="Peptidase C14 caspase" evidence="2">
    <location>
        <begin position="388"/>
        <end position="653"/>
    </location>
</feature>
<dbReference type="RefSeq" id="WP_345148462.1">
    <property type="nucleotide sequence ID" value="NZ_BAABEO010000008.1"/>
</dbReference>
<comment type="caution">
    <text evidence="3">The sequence shown here is derived from an EMBL/GenBank/DDBJ whole genome shotgun (WGS) entry which is preliminary data.</text>
</comment>
<feature type="region of interest" description="Disordered" evidence="1">
    <location>
        <begin position="360"/>
        <end position="383"/>
    </location>
</feature>
<accession>A0ABP7BY01</accession>
<dbReference type="InterPro" id="IPR029030">
    <property type="entry name" value="Caspase-like_dom_sf"/>
</dbReference>
<keyword evidence="4" id="KW-1185">Reference proteome</keyword>
<reference evidence="4" key="1">
    <citation type="journal article" date="2019" name="Int. J. Syst. Evol. Microbiol.">
        <title>The Global Catalogue of Microorganisms (GCM) 10K type strain sequencing project: providing services to taxonomists for standard genome sequencing and annotation.</title>
        <authorList>
            <consortium name="The Broad Institute Genomics Platform"/>
            <consortium name="The Broad Institute Genome Sequencing Center for Infectious Disease"/>
            <person name="Wu L."/>
            <person name="Ma J."/>
        </authorList>
    </citation>
    <scope>NUCLEOTIDE SEQUENCE [LARGE SCALE GENOMIC DNA]</scope>
    <source>
        <strain evidence="4">JCM 30742</strain>
    </source>
</reference>
<protein>
    <recommendedName>
        <fullName evidence="2">Peptidase C14 caspase domain-containing protein</fullName>
    </recommendedName>
</protein>
<dbReference type="PANTHER" id="PTHR48104">
    <property type="entry name" value="METACASPASE-4"/>
    <property type="match status" value="1"/>
</dbReference>
<evidence type="ECO:0000256" key="1">
    <source>
        <dbReference type="SAM" id="MobiDB-lite"/>
    </source>
</evidence>
<dbReference type="PANTHER" id="PTHR48104:SF30">
    <property type="entry name" value="METACASPASE-1"/>
    <property type="match status" value="1"/>
</dbReference>
<organism evidence="3 4">
    <name type="scientific">Arthrobacter ginkgonis</name>
    <dbReference type="NCBI Taxonomy" id="1630594"/>
    <lineage>
        <taxon>Bacteria</taxon>
        <taxon>Bacillati</taxon>
        <taxon>Actinomycetota</taxon>
        <taxon>Actinomycetes</taxon>
        <taxon>Micrococcales</taxon>
        <taxon>Micrococcaceae</taxon>
        <taxon>Arthrobacter</taxon>
    </lineage>
</organism>
<dbReference type="InterPro" id="IPR029058">
    <property type="entry name" value="AB_hydrolase_fold"/>
</dbReference>
<evidence type="ECO:0000313" key="3">
    <source>
        <dbReference type="EMBL" id="GAA3670987.1"/>
    </source>
</evidence>